<dbReference type="InterPro" id="IPR022381">
    <property type="entry name" value="Uncharacterised_MG067"/>
</dbReference>
<name>A0ABZ2AH62_9BACT</name>
<dbReference type="Proteomes" id="UP001431935">
    <property type="component" value="Chromosome"/>
</dbReference>
<keyword evidence="2" id="KW-0732">Signal</keyword>
<sequence length="635" mass="73416">MKKNKKISFMFLSLTPLPLLSIGCVEETNTTDTKKKEIILVINQKLGDLSNFKNSLVDEKYNELKEKIELFLANIDQENLNNLNLIELTQIKNSIEKTIEESDVKKQQIDNKQKKDTNPKTPEEEPTPPSPNPQFPPNFPNFENTENHKYPEYVNKFKKVDSNILYKEIYDRTFSIKFGTKIPNSSFISNDRGTGWLLDYHKFSNSVNKYKLFIATNLHVLANFSNSLDEGLNKKLNYYDPADEKVVAIGLGKTKNKPNNFNNIDNLNGPNIANQNNWIAKYFTNSKELEGYDHSEQILDTKFSEAISQPKIVFAAFDFMKDEANANYQDNLKAKALERYEYLKNNDLLDEEYFKPAYENYFKEKKLIPMMVDMAIFEIDIDLEKADSTLKTWVEEAISALDSYLDRIKNTDILPNQDKNISKYMLTTDYVSALKKAQNENNLFNLENIFIGGYPYENPTTSYWIKNNPSERWSKDIKSYNRSPVNEKTFALPKNNWESKLEFGNNLSIFDKSWRRIMASWYGYHYNINFSSLYYGASGSLAYNEFGQMIGIYDAVTSSVSSGDLLQYGGVAPFIQSHDLEAIDGSKLYAYNLIDATDKEKYSKQKNSFRENLKILYPNGFEDGENTTKLFDNGY</sequence>
<gene>
    <name evidence="4" type="ORF">V2E26_00370</name>
</gene>
<reference evidence="4" key="1">
    <citation type="submission" date="2024-01" db="EMBL/GenBank/DDBJ databases">
        <title>Complete genome sequence of Mycoplasma gateae strain 3700.</title>
        <authorList>
            <person name="Spergser J."/>
        </authorList>
    </citation>
    <scope>NUCLEOTIDE SEQUENCE [LARGE SCALE GENOMIC DNA]</scope>
    <source>
        <strain evidence="4">3700</strain>
    </source>
</reference>
<feature type="domain" description="DUF31" evidence="3">
    <location>
        <begin position="163"/>
        <end position="554"/>
    </location>
</feature>
<proteinExistence type="predicted"/>
<evidence type="ECO:0000313" key="5">
    <source>
        <dbReference type="Proteomes" id="UP001431935"/>
    </source>
</evidence>
<keyword evidence="5" id="KW-1185">Reference proteome</keyword>
<dbReference type="PRINTS" id="PR00840">
    <property type="entry name" value="Y06768FAMILY"/>
</dbReference>
<evidence type="ECO:0000256" key="1">
    <source>
        <dbReference type="SAM" id="MobiDB-lite"/>
    </source>
</evidence>
<feature type="chain" id="PRO_5047156983" evidence="2">
    <location>
        <begin position="22"/>
        <end position="635"/>
    </location>
</feature>
<accession>A0ABZ2AH62</accession>
<evidence type="ECO:0000256" key="2">
    <source>
        <dbReference type="SAM" id="SignalP"/>
    </source>
</evidence>
<feature type="compositionally biased region" description="Pro residues" evidence="1">
    <location>
        <begin position="127"/>
        <end position="139"/>
    </location>
</feature>
<dbReference type="RefSeq" id="WP_330463490.1">
    <property type="nucleotide sequence ID" value="NZ_CP143578.1"/>
</dbReference>
<feature type="compositionally biased region" description="Basic and acidic residues" evidence="1">
    <location>
        <begin position="100"/>
        <end position="123"/>
    </location>
</feature>
<feature type="region of interest" description="Disordered" evidence="1">
    <location>
        <begin position="100"/>
        <end position="146"/>
    </location>
</feature>
<protein>
    <submittedName>
        <fullName evidence="4">DUF31 family protein</fullName>
    </submittedName>
</protein>
<feature type="signal peptide" evidence="2">
    <location>
        <begin position="1"/>
        <end position="21"/>
    </location>
</feature>
<dbReference type="InterPro" id="IPR022382">
    <property type="entry name" value="Mycoplasma_peptidase_DUF31"/>
</dbReference>
<dbReference type="PROSITE" id="PS51257">
    <property type="entry name" value="PROKAR_LIPOPROTEIN"/>
    <property type="match status" value="1"/>
</dbReference>
<dbReference type="Pfam" id="PF01732">
    <property type="entry name" value="Mycop_pep_DUF31"/>
    <property type="match status" value="1"/>
</dbReference>
<evidence type="ECO:0000313" key="4">
    <source>
        <dbReference type="EMBL" id="WVN21452.1"/>
    </source>
</evidence>
<dbReference type="EMBL" id="CP143578">
    <property type="protein sequence ID" value="WVN21452.1"/>
    <property type="molecule type" value="Genomic_DNA"/>
</dbReference>
<organism evidence="4 5">
    <name type="scientific">Metamycoplasma gateae</name>
    <dbReference type="NCBI Taxonomy" id="35769"/>
    <lineage>
        <taxon>Bacteria</taxon>
        <taxon>Bacillati</taxon>
        <taxon>Mycoplasmatota</taxon>
        <taxon>Mycoplasmoidales</taxon>
        <taxon>Metamycoplasmataceae</taxon>
        <taxon>Metamycoplasma</taxon>
    </lineage>
</organism>
<evidence type="ECO:0000259" key="3">
    <source>
        <dbReference type="Pfam" id="PF01732"/>
    </source>
</evidence>
<dbReference type="NCBIfam" id="NF045841">
    <property type="entry name" value="Ig_SerProt_MIP"/>
    <property type="match status" value="1"/>
</dbReference>